<keyword evidence="1" id="KW-0175">Coiled coil</keyword>
<sequence>MLHWHLLYKVYKVKKLKTEGAKRKEMKESRELSILPQLEQRQLKKELQQLQMMKQLKKRLKQLKKEEMIMLTKLDLIPAAAAEQEEVERKKEELRRKLKEKSDEHVAEEMQKKQMEKREEQLKDLQEVAKNRRRNVMKTARSKGVRPSSSSSDSYESDPEKAYMKKQKKPKEKIEKPEKPKEPEEKVEKPTEPEEANISVEGMTIAQAVRRMFRLDDVEALLEDEKLSKVNGVLADLENAFGGLPDGFGLRLQSMANEFRSWNDDLEEVIRRTEADIELNSDQQPTEATSEKENALTLMAEAQLMQATAESNITAAKEKGEKLEDGRETAKSVLDTSTEYAEDGDEKPRRGCCS</sequence>
<evidence type="ECO:0000313" key="4">
    <source>
        <dbReference type="Proteomes" id="UP000601435"/>
    </source>
</evidence>
<dbReference type="AlphaFoldDB" id="A0A812T7J4"/>
<evidence type="ECO:0000256" key="2">
    <source>
        <dbReference type="SAM" id="MobiDB-lite"/>
    </source>
</evidence>
<feature type="compositionally biased region" description="Basic residues" evidence="2">
    <location>
        <begin position="131"/>
        <end position="144"/>
    </location>
</feature>
<accession>A0A812T7J4</accession>
<evidence type="ECO:0000256" key="1">
    <source>
        <dbReference type="SAM" id="Coils"/>
    </source>
</evidence>
<evidence type="ECO:0000313" key="3">
    <source>
        <dbReference type="EMBL" id="CAE7523181.1"/>
    </source>
</evidence>
<feature type="compositionally biased region" description="Basic and acidic residues" evidence="2">
    <location>
        <begin position="172"/>
        <end position="192"/>
    </location>
</feature>
<dbReference type="OrthoDB" id="443319at2759"/>
<dbReference type="EMBL" id="CAJNJA010024194">
    <property type="protein sequence ID" value="CAE7523181.1"/>
    <property type="molecule type" value="Genomic_DNA"/>
</dbReference>
<feature type="compositionally biased region" description="Basic and acidic residues" evidence="2">
    <location>
        <begin position="316"/>
        <end position="330"/>
    </location>
</feature>
<feature type="region of interest" description="Disordered" evidence="2">
    <location>
        <begin position="80"/>
        <end position="200"/>
    </location>
</feature>
<feature type="coiled-coil region" evidence="1">
    <location>
        <begin position="252"/>
        <end position="283"/>
    </location>
</feature>
<reference evidence="3" key="1">
    <citation type="submission" date="2021-02" db="EMBL/GenBank/DDBJ databases">
        <authorList>
            <person name="Dougan E. K."/>
            <person name="Rhodes N."/>
            <person name="Thang M."/>
            <person name="Chan C."/>
        </authorList>
    </citation>
    <scope>NUCLEOTIDE SEQUENCE</scope>
</reference>
<dbReference type="Proteomes" id="UP000601435">
    <property type="component" value="Unassembled WGS sequence"/>
</dbReference>
<comment type="caution">
    <text evidence="3">The sequence shown here is derived from an EMBL/GenBank/DDBJ whole genome shotgun (WGS) entry which is preliminary data.</text>
</comment>
<protein>
    <submittedName>
        <fullName evidence="3">Uncharacterized protein</fullName>
    </submittedName>
</protein>
<name>A0A812T7J4_9DINO</name>
<feature type="compositionally biased region" description="Basic and acidic residues" evidence="2">
    <location>
        <begin position="87"/>
        <end position="130"/>
    </location>
</feature>
<gene>
    <name evidence="3" type="ORF">SNEC2469_LOCUS14970</name>
</gene>
<keyword evidence="4" id="KW-1185">Reference proteome</keyword>
<organism evidence="3 4">
    <name type="scientific">Symbiodinium necroappetens</name>
    <dbReference type="NCBI Taxonomy" id="1628268"/>
    <lineage>
        <taxon>Eukaryota</taxon>
        <taxon>Sar</taxon>
        <taxon>Alveolata</taxon>
        <taxon>Dinophyceae</taxon>
        <taxon>Suessiales</taxon>
        <taxon>Symbiodiniaceae</taxon>
        <taxon>Symbiodinium</taxon>
    </lineage>
</organism>
<feature type="region of interest" description="Disordered" evidence="2">
    <location>
        <begin position="309"/>
        <end position="354"/>
    </location>
</feature>
<proteinExistence type="predicted"/>